<dbReference type="CDD" id="cd05017">
    <property type="entry name" value="SIS_PGI_PMI_1"/>
    <property type="match status" value="1"/>
</dbReference>
<feature type="domain" description="SIS" evidence="3">
    <location>
        <begin position="20"/>
        <end position="151"/>
    </location>
</feature>
<dbReference type="Gene3D" id="3.40.50.10490">
    <property type="entry name" value="Glucose-6-phosphate isomerase like protein, domain 1"/>
    <property type="match status" value="2"/>
</dbReference>
<dbReference type="InterPro" id="IPR035484">
    <property type="entry name" value="SIS_PGI/PMI_1"/>
</dbReference>
<dbReference type="GO" id="GO:0004347">
    <property type="term" value="F:glucose-6-phosphate isomerase activity"/>
    <property type="evidence" value="ECO:0007669"/>
    <property type="project" value="InterPro"/>
</dbReference>
<dbReference type="EMBL" id="MFHD01000021">
    <property type="protein sequence ID" value="OGF62203.1"/>
    <property type="molecule type" value="Genomic_DNA"/>
</dbReference>
<proteinExistence type="inferred from homology"/>
<dbReference type="InterPro" id="IPR046348">
    <property type="entry name" value="SIS_dom_sf"/>
</dbReference>
<keyword evidence="2 4" id="KW-0413">Isomerase</keyword>
<dbReference type="GO" id="GO:0004476">
    <property type="term" value="F:mannose-6-phosphate isomerase activity"/>
    <property type="evidence" value="ECO:0007669"/>
    <property type="project" value="InterPro"/>
</dbReference>
<dbReference type="NCBIfam" id="TIGR02128">
    <property type="entry name" value="G6PI_arch"/>
    <property type="match status" value="1"/>
</dbReference>
<dbReference type="PROSITE" id="PS51464">
    <property type="entry name" value="SIS"/>
    <property type="match status" value="1"/>
</dbReference>
<evidence type="ECO:0000259" key="3">
    <source>
        <dbReference type="PROSITE" id="PS51464"/>
    </source>
</evidence>
<dbReference type="GO" id="GO:0005975">
    <property type="term" value="P:carbohydrate metabolic process"/>
    <property type="evidence" value="ECO:0007669"/>
    <property type="project" value="InterPro"/>
</dbReference>
<evidence type="ECO:0000256" key="1">
    <source>
        <dbReference type="ARBA" id="ARBA00010523"/>
    </source>
</evidence>
<dbReference type="Proteomes" id="UP000179251">
    <property type="component" value="Unassembled WGS sequence"/>
</dbReference>
<name>A0A1F5VFH1_9BACT</name>
<evidence type="ECO:0000256" key="2">
    <source>
        <dbReference type="ARBA" id="ARBA00023235"/>
    </source>
</evidence>
<gene>
    <name evidence="4" type="ORF">A2834_01030</name>
</gene>
<reference evidence="4 5" key="1">
    <citation type="journal article" date="2016" name="Nat. Commun.">
        <title>Thousands of microbial genomes shed light on interconnected biogeochemical processes in an aquifer system.</title>
        <authorList>
            <person name="Anantharaman K."/>
            <person name="Brown C.T."/>
            <person name="Hug L.A."/>
            <person name="Sharon I."/>
            <person name="Castelle C.J."/>
            <person name="Probst A.J."/>
            <person name="Thomas B.C."/>
            <person name="Singh A."/>
            <person name="Wilkins M.J."/>
            <person name="Karaoz U."/>
            <person name="Brodie E.L."/>
            <person name="Williams K.H."/>
            <person name="Hubbard S.S."/>
            <person name="Banfield J.F."/>
        </authorList>
    </citation>
    <scope>NUCLEOTIDE SEQUENCE [LARGE SCALE GENOMIC DNA]</scope>
</reference>
<dbReference type="InterPro" id="IPR001347">
    <property type="entry name" value="SIS_dom"/>
</dbReference>
<comment type="caution">
    <text evidence="4">The sequence shown here is derived from an EMBL/GenBank/DDBJ whole genome shotgun (WGS) entry which is preliminary data.</text>
</comment>
<dbReference type="SUPFAM" id="SSF53697">
    <property type="entry name" value="SIS domain"/>
    <property type="match status" value="1"/>
</dbReference>
<dbReference type="Pfam" id="PF10432">
    <property type="entry name" value="bact-PGI_C"/>
    <property type="match status" value="1"/>
</dbReference>
<dbReference type="GO" id="GO:1901135">
    <property type="term" value="P:carbohydrate derivative metabolic process"/>
    <property type="evidence" value="ECO:0007669"/>
    <property type="project" value="InterPro"/>
</dbReference>
<protein>
    <submittedName>
        <fullName evidence="4">Bifunctional phosphoglucose/phosphomannose isomerase</fullName>
    </submittedName>
</protein>
<sequence>MYESIKNFSNQFEFEPEIENAGKFKRYKNFVVCGMGGSALAGDLLKITNSKSQITIWRDYNLPKVEKDTLIIASSYSGNTEETIDAFRTALKRKLPLVAITTGGKLLELAKKYNTPYIQIPSAGWRTGIQPRMATGFMITALMKLMRLDRLLLESSRLPRRLNIKMSQRAGKALAEKLRGKIPIIYSSNKNFPIAYNWKIKFNETAKIPAFANVFPELNHNEMNGFSAKGPARASASGGDFAFIFLEDEADDQRIQKRMKITKKLYEGKKLEVRSLKLEGKNILHKIFQHLLIADWTAFYLAKYYGADPEQVPMVEEFKKMIK</sequence>
<dbReference type="NCBIfam" id="NF006423">
    <property type="entry name" value="PRK08674.1-2"/>
    <property type="match status" value="1"/>
</dbReference>
<comment type="similarity">
    <text evidence="1">Belongs to the PGI/PMI family.</text>
</comment>
<accession>A0A1F5VFH1</accession>
<evidence type="ECO:0000313" key="5">
    <source>
        <dbReference type="Proteomes" id="UP000179251"/>
    </source>
</evidence>
<dbReference type="STRING" id="1798325.A2834_01030"/>
<dbReference type="CDD" id="cd05637">
    <property type="entry name" value="SIS_PGI_PMI_2"/>
    <property type="match status" value="1"/>
</dbReference>
<organism evidence="4 5">
    <name type="scientific">Candidatus Giovannonibacteria bacterium RIFCSPHIGHO2_01_FULL_45_23</name>
    <dbReference type="NCBI Taxonomy" id="1798325"/>
    <lineage>
        <taxon>Bacteria</taxon>
        <taxon>Candidatus Giovannoniibacteriota</taxon>
    </lineage>
</organism>
<dbReference type="GO" id="GO:0097367">
    <property type="term" value="F:carbohydrate derivative binding"/>
    <property type="evidence" value="ECO:0007669"/>
    <property type="project" value="InterPro"/>
</dbReference>
<evidence type="ECO:0000313" key="4">
    <source>
        <dbReference type="EMBL" id="OGF62203.1"/>
    </source>
</evidence>
<dbReference type="InterPro" id="IPR019490">
    <property type="entry name" value="Glu6P/Mann6P_isomerase_C"/>
</dbReference>
<dbReference type="AlphaFoldDB" id="A0A1F5VFH1"/>